<dbReference type="EMBL" id="CM029046">
    <property type="protein sequence ID" value="KAG2589371.1"/>
    <property type="molecule type" value="Genomic_DNA"/>
</dbReference>
<proteinExistence type="predicted"/>
<accession>A0A8T0RSK3</accession>
<evidence type="ECO:0000313" key="1">
    <source>
        <dbReference type="EMBL" id="KAG2589371.1"/>
    </source>
</evidence>
<keyword evidence="2" id="KW-1185">Reference proteome</keyword>
<protein>
    <submittedName>
        <fullName evidence="1">Uncharacterized protein</fullName>
    </submittedName>
</protein>
<evidence type="ECO:0000313" key="2">
    <source>
        <dbReference type="Proteomes" id="UP000823388"/>
    </source>
</evidence>
<dbReference type="AlphaFoldDB" id="A0A8T0RSK3"/>
<feature type="non-terminal residue" evidence="1">
    <location>
        <position position="1"/>
    </location>
</feature>
<gene>
    <name evidence="1" type="ORF">PVAP13_5NG239162</name>
</gene>
<organism evidence="1 2">
    <name type="scientific">Panicum virgatum</name>
    <name type="common">Blackwell switchgrass</name>
    <dbReference type="NCBI Taxonomy" id="38727"/>
    <lineage>
        <taxon>Eukaryota</taxon>
        <taxon>Viridiplantae</taxon>
        <taxon>Streptophyta</taxon>
        <taxon>Embryophyta</taxon>
        <taxon>Tracheophyta</taxon>
        <taxon>Spermatophyta</taxon>
        <taxon>Magnoliopsida</taxon>
        <taxon>Liliopsida</taxon>
        <taxon>Poales</taxon>
        <taxon>Poaceae</taxon>
        <taxon>PACMAD clade</taxon>
        <taxon>Panicoideae</taxon>
        <taxon>Panicodae</taxon>
        <taxon>Paniceae</taxon>
        <taxon>Panicinae</taxon>
        <taxon>Panicum</taxon>
        <taxon>Panicum sect. Hiantes</taxon>
    </lineage>
</organism>
<name>A0A8T0RSK3_PANVG</name>
<comment type="caution">
    <text evidence="1">The sequence shown here is derived from an EMBL/GenBank/DDBJ whole genome shotgun (WGS) entry which is preliminary data.</text>
</comment>
<sequence length="104" mass="12544">VWHRLGITVSNGTHQKPWTLGCELQLPQSVHMDAMMLMLWQIWKARNTLMLDRADSLPMDILRRMIKDMEFWRCHYKKLGFHFDRWHSFFPFLSLAFLSPRLLA</sequence>
<dbReference type="Proteomes" id="UP000823388">
    <property type="component" value="Chromosome 5N"/>
</dbReference>
<reference evidence="1" key="1">
    <citation type="submission" date="2020-05" db="EMBL/GenBank/DDBJ databases">
        <title>WGS assembly of Panicum virgatum.</title>
        <authorList>
            <person name="Lovell J.T."/>
            <person name="Jenkins J."/>
            <person name="Shu S."/>
            <person name="Juenger T.E."/>
            <person name="Schmutz J."/>
        </authorList>
    </citation>
    <scope>NUCLEOTIDE SEQUENCE</scope>
    <source>
        <strain evidence="1">AP13</strain>
    </source>
</reference>